<dbReference type="OrthoDB" id="6754737at2759"/>
<name>A0A8S9XFM1_APOLU</name>
<reference evidence="2" key="1">
    <citation type="journal article" date="2021" name="Mol. Ecol. Resour.">
        <title>Apolygus lucorum genome provides insights into omnivorousness and mesophyll feeding.</title>
        <authorList>
            <person name="Liu Y."/>
            <person name="Liu H."/>
            <person name="Wang H."/>
            <person name="Huang T."/>
            <person name="Liu B."/>
            <person name="Yang B."/>
            <person name="Yin L."/>
            <person name="Li B."/>
            <person name="Zhang Y."/>
            <person name="Zhang S."/>
            <person name="Jiang F."/>
            <person name="Zhang X."/>
            <person name="Ren Y."/>
            <person name="Wang B."/>
            <person name="Wang S."/>
            <person name="Lu Y."/>
            <person name="Wu K."/>
            <person name="Fan W."/>
            <person name="Wang G."/>
        </authorList>
    </citation>
    <scope>NUCLEOTIDE SEQUENCE</scope>
    <source>
        <strain evidence="2">12Hb</strain>
    </source>
</reference>
<dbReference type="EMBL" id="WIXP02000008">
    <property type="protein sequence ID" value="KAF6207334.1"/>
    <property type="molecule type" value="Genomic_DNA"/>
</dbReference>
<accession>A0A8S9XFM1</accession>
<feature type="region of interest" description="Disordered" evidence="1">
    <location>
        <begin position="158"/>
        <end position="196"/>
    </location>
</feature>
<gene>
    <name evidence="2" type="ORF">GE061_018575</name>
</gene>
<sequence>MSDQVIPDDIARKKRVLRGDKRLDNKLRRNSGQPYVFKALTDGSTKAVCGKSGPVEATCKCVFACKSITVEARTDIFKKFWSFRNYEAQQNFLLRMIERDNIGRRRHGKYDPGHPEQSRKQHTHRVLQKLGIDPGLNCVIALKKSDAVRIRMSNKKAEFNTKDARMKRSRARKHLEEQFAEQEGDEPTYDPGGYQL</sequence>
<evidence type="ECO:0000256" key="1">
    <source>
        <dbReference type="SAM" id="MobiDB-lite"/>
    </source>
</evidence>
<evidence type="ECO:0000313" key="2">
    <source>
        <dbReference type="EMBL" id="KAF6207334.1"/>
    </source>
</evidence>
<dbReference type="AlphaFoldDB" id="A0A8S9XFM1"/>
<protein>
    <submittedName>
        <fullName evidence="2">Uncharacterized protein</fullName>
    </submittedName>
</protein>
<evidence type="ECO:0000313" key="3">
    <source>
        <dbReference type="Proteomes" id="UP000466442"/>
    </source>
</evidence>
<keyword evidence="3" id="KW-1185">Reference proteome</keyword>
<comment type="caution">
    <text evidence="2">The sequence shown here is derived from an EMBL/GenBank/DDBJ whole genome shotgun (WGS) entry which is preliminary data.</text>
</comment>
<dbReference type="Proteomes" id="UP000466442">
    <property type="component" value="Unassembled WGS sequence"/>
</dbReference>
<proteinExistence type="predicted"/>
<organism evidence="2 3">
    <name type="scientific">Apolygus lucorum</name>
    <name type="common">Small green plant bug</name>
    <name type="synonym">Lygocoris lucorum</name>
    <dbReference type="NCBI Taxonomy" id="248454"/>
    <lineage>
        <taxon>Eukaryota</taxon>
        <taxon>Metazoa</taxon>
        <taxon>Ecdysozoa</taxon>
        <taxon>Arthropoda</taxon>
        <taxon>Hexapoda</taxon>
        <taxon>Insecta</taxon>
        <taxon>Pterygota</taxon>
        <taxon>Neoptera</taxon>
        <taxon>Paraneoptera</taxon>
        <taxon>Hemiptera</taxon>
        <taxon>Heteroptera</taxon>
        <taxon>Panheteroptera</taxon>
        <taxon>Cimicomorpha</taxon>
        <taxon>Miridae</taxon>
        <taxon>Mirini</taxon>
        <taxon>Apolygus</taxon>
    </lineage>
</organism>
<feature type="compositionally biased region" description="Acidic residues" evidence="1">
    <location>
        <begin position="178"/>
        <end position="188"/>
    </location>
</feature>